<dbReference type="EMBL" id="CP062983">
    <property type="protein sequence ID" value="QPC82274.1"/>
    <property type="molecule type" value="Genomic_DNA"/>
</dbReference>
<dbReference type="GO" id="GO:0004719">
    <property type="term" value="F:protein-L-isoaspartate (D-aspartate) O-methyltransferase activity"/>
    <property type="evidence" value="ECO:0007669"/>
    <property type="project" value="UniProtKB-EC"/>
</dbReference>
<evidence type="ECO:0000256" key="9">
    <source>
        <dbReference type="ARBA" id="ARBA00030757"/>
    </source>
</evidence>
<evidence type="ECO:0000256" key="11">
    <source>
        <dbReference type="ARBA" id="ARBA00031350"/>
    </source>
</evidence>
<proteinExistence type="inferred from homology"/>
<sequence>MPDKSVAIQHLALLDKLKKAGRFTNPRIEAAFREVPRHVFLPGVPVEKAYADEAVPIKTDENGLVVSSASQPTMMAIMFDQLNLQPGDNVLEIGTATGYNAALMRDMVGEEGRVTTIELDKDLALQARKNLQAALVSGVQVVEADGILGYAPRAAYDAIVVTAGIWDVPLTWKRQLKQEGRIVAPIWLNGIQVSARFDLQPDGTFLSTDNRPCAFVYLRGEAAGPDMRRRVGSTSLYLISDGTTKLDTVALHTLLSDDHEYCLLDSPLAEADLWYGFQLYLMLNEPPDMVFALFAVIEGQQAYGLEGRGLTLLAPASAVFLPYATSGQAHCYAGSDAFLELQALIDNWTALGHPDTKQLRVRLIPKNQGKPQVEVGKVYPRRDHYLHVWMETDE</sequence>
<keyword evidence="7" id="KW-0808">Transferase</keyword>
<dbReference type="InterPro" id="IPR029063">
    <property type="entry name" value="SAM-dependent_MTases_sf"/>
</dbReference>
<accession>A0A7S8IEB7</accession>
<evidence type="ECO:0000313" key="13">
    <source>
        <dbReference type="Proteomes" id="UP000594468"/>
    </source>
</evidence>
<dbReference type="SUPFAM" id="SSF53335">
    <property type="entry name" value="S-adenosyl-L-methionine-dependent methyltransferases"/>
    <property type="match status" value="1"/>
</dbReference>
<evidence type="ECO:0000256" key="6">
    <source>
        <dbReference type="ARBA" id="ARBA00022603"/>
    </source>
</evidence>
<dbReference type="InterPro" id="IPR000682">
    <property type="entry name" value="PCMT"/>
</dbReference>
<evidence type="ECO:0000256" key="3">
    <source>
        <dbReference type="ARBA" id="ARBA00011890"/>
    </source>
</evidence>
<dbReference type="PANTHER" id="PTHR11579">
    <property type="entry name" value="PROTEIN-L-ISOASPARTATE O-METHYLTRANSFERASE"/>
    <property type="match status" value="1"/>
</dbReference>
<dbReference type="Gene3D" id="3.40.50.150">
    <property type="entry name" value="Vaccinia Virus protein VP39"/>
    <property type="match status" value="1"/>
</dbReference>
<keyword evidence="6" id="KW-0489">Methyltransferase</keyword>
<dbReference type="GO" id="GO:0005737">
    <property type="term" value="C:cytoplasm"/>
    <property type="evidence" value="ECO:0007669"/>
    <property type="project" value="UniProtKB-SubCell"/>
</dbReference>
<evidence type="ECO:0000256" key="10">
    <source>
        <dbReference type="ARBA" id="ARBA00031323"/>
    </source>
</evidence>
<dbReference type="RefSeq" id="WP_195170343.1">
    <property type="nucleotide sequence ID" value="NZ_CP062983.1"/>
</dbReference>
<dbReference type="CDD" id="cd02440">
    <property type="entry name" value="AdoMet_MTases"/>
    <property type="match status" value="1"/>
</dbReference>
<dbReference type="EC" id="2.1.1.77" evidence="3"/>
<keyword evidence="8" id="KW-0949">S-adenosyl-L-methionine</keyword>
<organism evidence="12 13">
    <name type="scientific">Phototrophicus methaneseepsis</name>
    <dbReference type="NCBI Taxonomy" id="2710758"/>
    <lineage>
        <taxon>Bacteria</taxon>
        <taxon>Bacillati</taxon>
        <taxon>Chloroflexota</taxon>
        <taxon>Candidatus Thermofontia</taxon>
        <taxon>Phototrophicales</taxon>
        <taxon>Phototrophicaceae</taxon>
        <taxon>Phototrophicus</taxon>
    </lineage>
</organism>
<protein>
    <recommendedName>
        <fullName evidence="4">Protein-L-isoaspartate O-methyltransferase</fullName>
        <ecNumber evidence="3">2.1.1.77</ecNumber>
    </recommendedName>
    <alternativeName>
        <fullName evidence="11">L-isoaspartyl protein carboxyl methyltransferase</fullName>
    </alternativeName>
    <alternativeName>
        <fullName evidence="9">Protein L-isoaspartyl methyltransferase</fullName>
    </alternativeName>
    <alternativeName>
        <fullName evidence="10">Protein-beta-aspartate methyltransferase</fullName>
    </alternativeName>
</protein>
<comment type="subcellular location">
    <subcellularLocation>
        <location evidence="1">Cytoplasm</location>
    </subcellularLocation>
</comment>
<keyword evidence="5" id="KW-0963">Cytoplasm</keyword>
<evidence type="ECO:0000256" key="1">
    <source>
        <dbReference type="ARBA" id="ARBA00004496"/>
    </source>
</evidence>
<reference evidence="12 13" key="1">
    <citation type="submission" date="2020-02" db="EMBL/GenBank/DDBJ databases">
        <authorList>
            <person name="Zheng R.K."/>
            <person name="Sun C.M."/>
        </authorList>
    </citation>
    <scope>NUCLEOTIDE SEQUENCE [LARGE SCALE GENOMIC DNA]</scope>
    <source>
        <strain evidence="13">rifampicinis</strain>
    </source>
</reference>
<dbReference type="Proteomes" id="UP000594468">
    <property type="component" value="Chromosome"/>
</dbReference>
<dbReference type="GO" id="GO:0032259">
    <property type="term" value="P:methylation"/>
    <property type="evidence" value="ECO:0007669"/>
    <property type="project" value="UniProtKB-KW"/>
</dbReference>
<comment type="similarity">
    <text evidence="2">Belongs to the methyltransferase superfamily. L-isoaspartyl/D-aspartyl protein methyltransferase family.</text>
</comment>
<evidence type="ECO:0000256" key="8">
    <source>
        <dbReference type="ARBA" id="ARBA00022691"/>
    </source>
</evidence>
<evidence type="ECO:0000256" key="7">
    <source>
        <dbReference type="ARBA" id="ARBA00022679"/>
    </source>
</evidence>
<dbReference type="KEGG" id="pmet:G4Y79_21735"/>
<evidence type="ECO:0000313" key="12">
    <source>
        <dbReference type="EMBL" id="QPC82274.1"/>
    </source>
</evidence>
<dbReference type="PANTHER" id="PTHR11579:SF0">
    <property type="entry name" value="PROTEIN-L-ISOASPARTATE(D-ASPARTATE) O-METHYLTRANSFERASE"/>
    <property type="match status" value="1"/>
</dbReference>
<dbReference type="Pfam" id="PF01135">
    <property type="entry name" value="PCMT"/>
    <property type="match status" value="1"/>
</dbReference>
<evidence type="ECO:0000256" key="2">
    <source>
        <dbReference type="ARBA" id="ARBA00005369"/>
    </source>
</evidence>
<gene>
    <name evidence="12" type="ORF">G4Y79_21735</name>
</gene>
<dbReference type="AlphaFoldDB" id="A0A7S8IEB7"/>
<evidence type="ECO:0000256" key="5">
    <source>
        <dbReference type="ARBA" id="ARBA00022490"/>
    </source>
</evidence>
<evidence type="ECO:0000256" key="4">
    <source>
        <dbReference type="ARBA" id="ARBA00013346"/>
    </source>
</evidence>
<keyword evidence="13" id="KW-1185">Reference proteome</keyword>
<name>A0A7S8IEB7_9CHLR</name>